<evidence type="ECO:0000259" key="3">
    <source>
        <dbReference type="Pfam" id="PF25872"/>
    </source>
</evidence>
<proteinExistence type="predicted"/>
<feature type="domain" description="ORC1/DEAH AAA+ ATPase" evidence="2">
    <location>
        <begin position="40"/>
        <end position="146"/>
    </location>
</feature>
<dbReference type="PANTHER" id="PTHR47691:SF3">
    <property type="entry name" value="HTH-TYPE TRANSCRIPTIONAL REGULATOR RV0890C-RELATED"/>
    <property type="match status" value="1"/>
</dbReference>
<dbReference type="Proteomes" id="UP000256661">
    <property type="component" value="Unassembled WGS sequence"/>
</dbReference>
<evidence type="ECO:0000256" key="1">
    <source>
        <dbReference type="SAM" id="MobiDB-lite"/>
    </source>
</evidence>
<organism evidence="4 5">
    <name type="scientific">Thermomonospora umbrina</name>
    <dbReference type="NCBI Taxonomy" id="111806"/>
    <lineage>
        <taxon>Bacteria</taxon>
        <taxon>Bacillati</taxon>
        <taxon>Actinomycetota</taxon>
        <taxon>Actinomycetes</taxon>
        <taxon>Streptosporangiales</taxon>
        <taxon>Thermomonosporaceae</taxon>
        <taxon>Thermomonospora</taxon>
    </lineage>
</organism>
<reference evidence="4 5" key="1">
    <citation type="submission" date="2018-08" db="EMBL/GenBank/DDBJ databases">
        <title>Sequencing the genomes of 1000 actinobacteria strains.</title>
        <authorList>
            <person name="Klenk H.-P."/>
        </authorList>
    </citation>
    <scope>NUCLEOTIDE SEQUENCE [LARGE SCALE GENOMIC DNA]</scope>
    <source>
        <strain evidence="4 5">DSM 43927</strain>
    </source>
</reference>
<accession>A0A3D9SGS3</accession>
<dbReference type="GO" id="GO:0016887">
    <property type="term" value="F:ATP hydrolysis activity"/>
    <property type="evidence" value="ECO:0007669"/>
    <property type="project" value="InterPro"/>
</dbReference>
<gene>
    <name evidence="4" type="ORF">DFJ69_0480</name>
</gene>
<sequence length="572" mass="62653">MTSDTAPTSIGARPPALPAEPNAFVGRERDLADLRRLLSETRAVTLCGPGGIGKTRLAVRVARALAGDQPDGVWFIELADVGSGAVDLDPVARRVADVLGLADETGRAPADFLADALRRRRALVVLDNCEHLVEECASLCRTLLARCDRLRILATSREPLRVPGENVWRVPPLSFPAARDEPAGPARHEAVRLFMARATAARPDFALTPGNAPALAELCRALDGVPLALELAAARVRVLSLEQIADRLTDRFRLLTAGDRTAPPRQRTLRAAIDWSHELLDEPERILLRRLSVFAGWSLDQAEQVCADGLLPQEQILDLLTALVDKSLVVVDREVAGETRFRLLESIREYAVERLAEAGEEQALRGRHRAAVLELLEHHAELGVAHRPASWRRRVELYDRYDVEQHNVRVALAWSRERGDVEEGLRLCLAARLFWGPRGHYAEAAKWSDWFLERGGDADPRVLGPALVGRAQLAVERREFDVAETCARAGLEHCRAVGDARTVAAGLGVLVHVAMRAGEDDRALALAEESLSVARAQADPWNEGLAQFWRGVVLLRGAGCARPRPSSSPGPR</sequence>
<dbReference type="InterPro" id="IPR011990">
    <property type="entry name" value="TPR-like_helical_dom_sf"/>
</dbReference>
<keyword evidence="5" id="KW-1185">Reference proteome</keyword>
<feature type="region of interest" description="Disordered" evidence="1">
    <location>
        <begin position="1"/>
        <end position="21"/>
    </location>
</feature>
<protein>
    <submittedName>
        <fullName evidence="4">Putative ATPase</fullName>
    </submittedName>
</protein>
<comment type="caution">
    <text evidence="4">The sequence shown here is derived from an EMBL/GenBank/DDBJ whole genome shotgun (WGS) entry which is preliminary data.</text>
</comment>
<evidence type="ECO:0000313" key="5">
    <source>
        <dbReference type="Proteomes" id="UP000256661"/>
    </source>
</evidence>
<dbReference type="PANTHER" id="PTHR47691">
    <property type="entry name" value="REGULATOR-RELATED"/>
    <property type="match status" value="1"/>
</dbReference>
<feature type="domain" description="Winged helix-turn-helix" evidence="3">
    <location>
        <begin position="280"/>
        <end position="356"/>
    </location>
</feature>
<dbReference type="Gene3D" id="1.25.40.10">
    <property type="entry name" value="Tetratricopeptide repeat domain"/>
    <property type="match status" value="1"/>
</dbReference>
<evidence type="ECO:0000259" key="2">
    <source>
        <dbReference type="Pfam" id="PF13401"/>
    </source>
</evidence>
<dbReference type="RefSeq" id="WP_245973940.1">
    <property type="nucleotide sequence ID" value="NZ_QTTT01000001.1"/>
</dbReference>
<dbReference type="Pfam" id="PF25872">
    <property type="entry name" value="HTH_77"/>
    <property type="match status" value="1"/>
</dbReference>
<dbReference type="Pfam" id="PF13401">
    <property type="entry name" value="AAA_22"/>
    <property type="match status" value="1"/>
</dbReference>
<dbReference type="AlphaFoldDB" id="A0A3D9SGS3"/>
<evidence type="ECO:0000313" key="4">
    <source>
        <dbReference type="EMBL" id="REE95099.1"/>
    </source>
</evidence>
<dbReference type="InterPro" id="IPR049945">
    <property type="entry name" value="AAA_22"/>
</dbReference>
<dbReference type="InterPro" id="IPR058852">
    <property type="entry name" value="HTH_77"/>
</dbReference>
<dbReference type="SUPFAM" id="SSF52540">
    <property type="entry name" value="P-loop containing nucleoside triphosphate hydrolases"/>
    <property type="match status" value="1"/>
</dbReference>
<dbReference type="EMBL" id="QTTT01000001">
    <property type="protein sequence ID" value="REE95099.1"/>
    <property type="molecule type" value="Genomic_DNA"/>
</dbReference>
<dbReference type="Gene3D" id="3.40.50.300">
    <property type="entry name" value="P-loop containing nucleotide triphosphate hydrolases"/>
    <property type="match status" value="1"/>
</dbReference>
<name>A0A3D9SGS3_9ACTN</name>
<dbReference type="InterPro" id="IPR027417">
    <property type="entry name" value="P-loop_NTPase"/>
</dbReference>
<dbReference type="PRINTS" id="PR00364">
    <property type="entry name" value="DISEASERSIST"/>
</dbReference>